<dbReference type="Proteomes" id="UP000234681">
    <property type="component" value="Unassembled WGS sequence"/>
</dbReference>
<dbReference type="EMBL" id="CH474242">
    <property type="protein sequence ID" value="EDL82682.1"/>
    <property type="molecule type" value="Genomic_DNA"/>
</dbReference>
<protein>
    <submittedName>
        <fullName evidence="1">RCG43765</fullName>
    </submittedName>
</protein>
<evidence type="ECO:0000313" key="2">
    <source>
        <dbReference type="Proteomes" id="UP000234681"/>
    </source>
</evidence>
<sequence length="31" mass="3717">MRMTAMQMMTNSISDAMERYKELIQVNSSYR</sequence>
<feature type="non-terminal residue" evidence="1">
    <location>
        <position position="31"/>
    </location>
</feature>
<name>A6KUR6_RAT</name>
<accession>A6KUR6</accession>
<evidence type="ECO:0000313" key="1">
    <source>
        <dbReference type="EMBL" id="EDL82682.1"/>
    </source>
</evidence>
<reference evidence="2" key="1">
    <citation type="submission" date="2005-06" db="EMBL/GenBank/DDBJ databases">
        <authorList>
            <person name="Mural R.J."/>
            <person name="Li P.W."/>
            <person name="Adams M.D."/>
            <person name="Amanatides P.G."/>
            <person name="Baden-Tillson H."/>
            <person name="Barnstead M."/>
            <person name="Chin S.H."/>
            <person name="Dew I."/>
            <person name="Evans C.A."/>
            <person name="Ferriera S."/>
            <person name="Flanigan M."/>
            <person name="Fosler C."/>
            <person name="Glodek A."/>
            <person name="Gu Z."/>
            <person name="Holt R.A."/>
            <person name="Jennings D."/>
            <person name="Kraft C.L."/>
            <person name="Lu F."/>
            <person name="Nguyen T."/>
            <person name="Nusskern D.R."/>
            <person name="Pfannkoch C.M."/>
            <person name="Sitter C."/>
            <person name="Sutton G.G."/>
            <person name="Venter J.C."/>
            <person name="Wang Z."/>
            <person name="Woodage T."/>
            <person name="Zheng X.H."/>
            <person name="Zhong F."/>
        </authorList>
    </citation>
    <scope>NUCLEOTIDE SEQUENCE [LARGE SCALE GENOMIC DNA]</scope>
    <source>
        <strain>BN</strain>
        <strain evidence="2">Sprague-Dawley</strain>
    </source>
</reference>
<dbReference type="AlphaFoldDB" id="A6KUR6"/>
<organism evidence="1 2">
    <name type="scientific">Rattus norvegicus</name>
    <name type="common">Rat</name>
    <dbReference type="NCBI Taxonomy" id="10116"/>
    <lineage>
        <taxon>Eukaryota</taxon>
        <taxon>Metazoa</taxon>
        <taxon>Chordata</taxon>
        <taxon>Craniata</taxon>
        <taxon>Vertebrata</taxon>
        <taxon>Euteleostomi</taxon>
        <taxon>Mammalia</taxon>
        <taxon>Eutheria</taxon>
        <taxon>Euarchontoglires</taxon>
        <taxon>Glires</taxon>
        <taxon>Rodentia</taxon>
        <taxon>Myomorpha</taxon>
        <taxon>Muroidea</taxon>
        <taxon>Muridae</taxon>
        <taxon>Murinae</taxon>
        <taxon>Rattus</taxon>
    </lineage>
</organism>
<proteinExistence type="predicted"/>
<gene>
    <name evidence="1" type="ORF">rCG_43765</name>
</gene>